<feature type="region of interest" description="Disordered" evidence="7">
    <location>
        <begin position="1"/>
        <end position="24"/>
    </location>
</feature>
<keyword evidence="1" id="KW-0597">Phosphoprotein</keyword>
<feature type="region of interest" description="Disordered" evidence="7">
    <location>
        <begin position="510"/>
        <end position="558"/>
    </location>
</feature>
<reference evidence="8" key="2">
    <citation type="submission" date="2025-08" db="UniProtKB">
        <authorList>
            <consortium name="Ensembl"/>
        </authorList>
    </citation>
    <scope>IDENTIFICATION</scope>
</reference>
<feature type="repeat" description="ANK" evidence="5">
    <location>
        <begin position="1259"/>
        <end position="1280"/>
    </location>
</feature>
<dbReference type="GO" id="GO:0005856">
    <property type="term" value="C:cytoskeleton"/>
    <property type="evidence" value="ECO:0007669"/>
    <property type="project" value="TreeGrafter"/>
</dbReference>
<keyword evidence="9" id="KW-1185">Reference proteome</keyword>
<dbReference type="Pfam" id="PF12796">
    <property type="entry name" value="Ank_2"/>
    <property type="match status" value="1"/>
</dbReference>
<feature type="region of interest" description="Disordered" evidence="7">
    <location>
        <begin position="236"/>
        <end position="266"/>
    </location>
</feature>
<dbReference type="Gene3D" id="1.25.40.20">
    <property type="entry name" value="Ankyrin repeat-containing domain"/>
    <property type="match status" value="1"/>
</dbReference>
<dbReference type="InterPro" id="IPR021939">
    <property type="entry name" value="KN_motif"/>
</dbReference>
<dbReference type="RefSeq" id="XP_036832860.1">
    <property type="nucleotide sequence ID" value="XM_036976965.1"/>
</dbReference>
<dbReference type="FunFam" id="1.25.40.20:FF:000017">
    <property type="entry name" value="KN motif and ankyrin repeat domain-containing protein 1"/>
    <property type="match status" value="1"/>
</dbReference>
<dbReference type="Pfam" id="PF12075">
    <property type="entry name" value="KN_motif"/>
    <property type="match status" value="1"/>
</dbReference>
<dbReference type="InterPro" id="IPR036770">
    <property type="entry name" value="Ankyrin_rpt-contain_sf"/>
</dbReference>
<gene>
    <name evidence="8" type="primary">LOC110523352</name>
</gene>
<feature type="region of interest" description="Disordered" evidence="7">
    <location>
        <begin position="1018"/>
        <end position="1064"/>
    </location>
</feature>
<evidence type="ECO:0000256" key="1">
    <source>
        <dbReference type="ARBA" id="ARBA00022553"/>
    </source>
</evidence>
<dbReference type="GeneID" id="110523352"/>
<evidence type="ECO:0000313" key="8">
    <source>
        <dbReference type="Ensembl" id="ENSOMYP00000086152.2"/>
    </source>
</evidence>
<dbReference type="PANTHER" id="PTHR24168:SF19">
    <property type="entry name" value="KN MOTIF AND ANKYRIN REPEAT DOMAIN-CONTAINING PROTEIN 1"/>
    <property type="match status" value="1"/>
</dbReference>
<proteinExistence type="predicted"/>
<organism evidence="8 9">
    <name type="scientific">Oncorhynchus mykiss</name>
    <name type="common">Rainbow trout</name>
    <name type="synonym">Salmo gairdneri</name>
    <dbReference type="NCBI Taxonomy" id="8022"/>
    <lineage>
        <taxon>Eukaryota</taxon>
        <taxon>Metazoa</taxon>
        <taxon>Chordata</taxon>
        <taxon>Craniata</taxon>
        <taxon>Vertebrata</taxon>
        <taxon>Euteleostomi</taxon>
        <taxon>Actinopterygii</taxon>
        <taxon>Neopterygii</taxon>
        <taxon>Teleostei</taxon>
        <taxon>Protacanthopterygii</taxon>
        <taxon>Salmoniformes</taxon>
        <taxon>Salmonidae</taxon>
        <taxon>Salmoninae</taxon>
        <taxon>Oncorhynchus</taxon>
    </lineage>
</organism>
<feature type="region of interest" description="Disordered" evidence="7">
    <location>
        <begin position="60"/>
        <end position="154"/>
    </location>
</feature>
<keyword evidence="2" id="KW-0677">Repeat</keyword>
<feature type="compositionally biased region" description="Polar residues" evidence="7">
    <location>
        <begin position="844"/>
        <end position="859"/>
    </location>
</feature>
<feature type="compositionally biased region" description="Basic and acidic residues" evidence="7">
    <location>
        <begin position="351"/>
        <end position="365"/>
    </location>
</feature>
<feature type="repeat" description="ANK" evidence="5">
    <location>
        <begin position="1154"/>
        <end position="1187"/>
    </location>
</feature>
<feature type="compositionally biased region" description="Polar residues" evidence="7">
    <location>
        <begin position="97"/>
        <end position="107"/>
    </location>
</feature>
<dbReference type="InterPro" id="IPR047184">
    <property type="entry name" value="KANK1-4"/>
</dbReference>
<evidence type="ECO:0000256" key="3">
    <source>
        <dbReference type="ARBA" id="ARBA00023043"/>
    </source>
</evidence>
<dbReference type="GeneTree" id="ENSGT00940000154886"/>
<dbReference type="OrthoDB" id="5406014at2759"/>
<feature type="region of interest" description="Disordered" evidence="7">
    <location>
        <begin position="1325"/>
        <end position="1345"/>
    </location>
</feature>
<dbReference type="PROSITE" id="PS50088">
    <property type="entry name" value="ANK_REPEAT"/>
    <property type="match status" value="3"/>
</dbReference>
<dbReference type="RefSeq" id="XP_021457651.2">
    <property type="nucleotide sequence ID" value="XM_021601976.2"/>
</dbReference>
<sequence>MDQDTHIYRNGQGNRGRSVSATEETTPYYLETPYGYQLDLDFLKYVDDIQNGSTINRLRKKPLRATNSRAEAQSGTTPSQSWTSSESLSSASSGDTRVSQSAMSTGNRGRPPLPPPHSASTTSNTTPSSQEGSSVPLKPQEGKPALAVRSLNTPRFNPLVEKTLVETRRRLEQEKTSSTTPAQPHPEPHPRRRLASFGGVGSSGSLSAFTGWGSYNQNNSGNVNKPHAEGELSLPLSLHHGSSLGSGGSLRPSPQSSGRDTPVTGLSPLHLQHVRDQMVMAIQRLKELEEQVRSIPVLQVKISVLQEEKRQLVSRMKNQDQEELSDVFRKRAHSTGSAGRFRVGKGSELLGKPEDGLENKAEHNSDSSGLKEFQQLTAEMEALERTIKGGRLQARHGLNQNTLRRNCRAHKSVAIGIDEDLDAILDVRSSKQHRDIALKTKPTDTRCIATGVTEAHLVVTADKGSELDAQQRIIEALKERVCQLEAEVKESTLQMEMGRLKLELQAAGARNKADKGSIARPSTHSTSTATEAPEARPKAQTRSLGVGNHTEVQDASAGGRLEVEGWGCSVGVSCRPELKSVSSGPEVPMTWWVVRERVETQDQCVGRQVVMVTQGVGTGVRVCEAGVNTDLTMESLAAARRWGMGECQLVSVGSGDCTVDDVMSAVKEVGMATDPPVRGVDSGVMVSPQTFSQRTNTSPTLSSVSRFTNTCRLFNTTSSTNTVLNTQEKHTNTVHTVTRNIAVGNSRVLELIQTVAKTRSVGIETTVPWGGNAEQPTQTNAAVTKATTRDAGVGMTNVNDNFLVGLKTRNIACGPSCLPDPTKTRSIGIGVGEGRIRDLAGPPSLTQTSHSHQAQGQSQLQPGLDHYIEKMQCLLREQQGLLTESYSELGEVFIQPASDNTTLIMSPVNSAMIQGGTEDRPIPSQSTDCVQFQSIAGPGQFTNTSPKRNTERSGVSQCVTKESEVKQKILRIEHQTSSALHGQPTTANMLRSIMKKQDGDRGYTGTRKSLKFVGVTTGCESMSTSEPSSSEEEEKNGNGRWREVCGLQDRSRTGGNKGVANRECSGHGRTEIQESFQLSEKMLSACHALKTHLSDDQILSSRELRSCLNMLQHEWFRVSSQKSAAPAVVGDYLTAFRSVSPAVQRHVANLADGNGNTALHYSVSHSNFTVVKRMLLADVCNVNKQNKAGYTPIMLAALAAVEAPEDMEVVEELFIKGDVNAKASQAGQTALMLAVSHGRMDMVRALLAKGAEVNLQDDEGSTALMCASEHGHAEIVRLLLAKPGCNATLSDSDESTALSIALEAGHKDIAVLLYAHVNFSKCQAGGTPRLGRNTPPSSAGRAVFE</sequence>
<dbReference type="Ensembl" id="ENSOMYT00000093890.2">
    <property type="protein sequence ID" value="ENSOMYP00000086152.2"/>
    <property type="gene ID" value="ENSOMYG00000039914.2"/>
</dbReference>
<evidence type="ECO:0000256" key="2">
    <source>
        <dbReference type="ARBA" id="ARBA00022737"/>
    </source>
</evidence>
<feature type="repeat" description="ANK" evidence="5">
    <location>
        <begin position="1226"/>
        <end position="1258"/>
    </location>
</feature>
<feature type="region of interest" description="Disordered" evidence="7">
    <location>
        <begin position="937"/>
        <end position="957"/>
    </location>
</feature>
<reference evidence="8" key="3">
    <citation type="submission" date="2025-09" db="UniProtKB">
        <authorList>
            <consortium name="Ensembl"/>
        </authorList>
    </citation>
    <scope>IDENTIFICATION</scope>
</reference>
<evidence type="ECO:0000256" key="6">
    <source>
        <dbReference type="SAM" id="Coils"/>
    </source>
</evidence>
<feature type="region of interest" description="Disordered" evidence="7">
    <location>
        <begin position="839"/>
        <end position="859"/>
    </location>
</feature>
<dbReference type="PROSITE" id="PS50297">
    <property type="entry name" value="ANK_REP_REGION"/>
    <property type="match status" value="2"/>
</dbReference>
<evidence type="ECO:0000256" key="5">
    <source>
        <dbReference type="PROSITE-ProRule" id="PRU00023"/>
    </source>
</evidence>
<dbReference type="SMART" id="SM00248">
    <property type="entry name" value="ANK"/>
    <property type="match status" value="5"/>
</dbReference>
<feature type="region of interest" description="Disordered" evidence="7">
    <location>
        <begin position="335"/>
        <end position="369"/>
    </location>
</feature>
<protein>
    <submittedName>
        <fullName evidence="8">KN motif and ankyrin repeat domains 1b</fullName>
    </submittedName>
</protein>
<dbReference type="Proteomes" id="UP000694395">
    <property type="component" value="Chromosome 5"/>
</dbReference>
<evidence type="ECO:0000256" key="7">
    <source>
        <dbReference type="SAM" id="MobiDB-lite"/>
    </source>
</evidence>
<feature type="region of interest" description="Disordered" evidence="7">
    <location>
        <begin position="171"/>
        <end position="200"/>
    </location>
</feature>
<dbReference type="Pfam" id="PF00023">
    <property type="entry name" value="Ank"/>
    <property type="match status" value="1"/>
</dbReference>
<name>A0A8C7TU60_ONCMY</name>
<evidence type="ECO:0000256" key="4">
    <source>
        <dbReference type="ARBA" id="ARBA00023054"/>
    </source>
</evidence>
<dbReference type="SUPFAM" id="SSF48403">
    <property type="entry name" value="Ankyrin repeat"/>
    <property type="match status" value="1"/>
</dbReference>
<dbReference type="GO" id="GO:0030837">
    <property type="term" value="P:negative regulation of actin filament polymerization"/>
    <property type="evidence" value="ECO:0007669"/>
    <property type="project" value="InterPro"/>
</dbReference>
<reference evidence="8" key="1">
    <citation type="submission" date="2020-07" db="EMBL/GenBank/DDBJ databases">
        <title>A long reads based de novo assembly of the rainbow trout Arlee double haploid line genome.</title>
        <authorList>
            <person name="Gao G."/>
            <person name="Palti Y."/>
        </authorList>
    </citation>
    <scope>NUCLEOTIDE SEQUENCE [LARGE SCALE GENOMIC DNA]</scope>
</reference>
<feature type="compositionally biased region" description="Polar residues" evidence="7">
    <location>
        <begin position="520"/>
        <end position="530"/>
    </location>
</feature>
<evidence type="ECO:0000313" key="9">
    <source>
        <dbReference type="Proteomes" id="UP000694395"/>
    </source>
</evidence>
<feature type="compositionally biased region" description="Low complexity" evidence="7">
    <location>
        <begin position="76"/>
        <end position="96"/>
    </location>
</feature>
<dbReference type="GO" id="GO:0005737">
    <property type="term" value="C:cytoplasm"/>
    <property type="evidence" value="ECO:0007669"/>
    <property type="project" value="TreeGrafter"/>
</dbReference>
<feature type="compositionally biased region" description="Polar residues" evidence="7">
    <location>
        <begin position="11"/>
        <end position="21"/>
    </location>
</feature>
<dbReference type="PANTHER" id="PTHR24168">
    <property type="entry name" value="KN MOTIF AND ANKYRIN REPEAT DOMAIN-CONTAINING"/>
    <property type="match status" value="1"/>
</dbReference>
<dbReference type="KEGG" id="omy:110523352"/>
<keyword evidence="4 6" id="KW-0175">Coiled coil</keyword>
<feature type="compositionally biased region" description="Polar residues" evidence="7">
    <location>
        <begin position="65"/>
        <end position="75"/>
    </location>
</feature>
<dbReference type="InterPro" id="IPR002110">
    <property type="entry name" value="Ankyrin_rpt"/>
</dbReference>
<keyword evidence="3 5" id="KW-0040">ANK repeat</keyword>
<feature type="compositionally biased region" description="Low complexity" evidence="7">
    <location>
        <begin position="236"/>
        <end position="259"/>
    </location>
</feature>
<accession>A0A8C7TU60</accession>
<feature type="coiled-coil region" evidence="6">
    <location>
        <begin position="271"/>
        <end position="322"/>
    </location>
</feature>
<feature type="compositionally biased region" description="Low complexity" evidence="7">
    <location>
        <begin position="118"/>
        <end position="129"/>
    </location>
</feature>
<dbReference type="RefSeq" id="XP_021457652.2">
    <property type="nucleotide sequence ID" value="XM_021601977.2"/>
</dbReference>